<evidence type="ECO:0000313" key="2">
    <source>
        <dbReference type="EMBL" id="OGM06094.1"/>
    </source>
</evidence>
<feature type="chain" id="PRO_5009533580" description="Peptidase M48 domain-containing protein" evidence="1">
    <location>
        <begin position="33"/>
        <end position="544"/>
    </location>
</feature>
<dbReference type="Proteomes" id="UP000178735">
    <property type="component" value="Unassembled WGS sequence"/>
</dbReference>
<gene>
    <name evidence="2" type="ORF">A2008_10680</name>
</gene>
<accession>A0A1F7WTH2</accession>
<keyword evidence="1" id="KW-0732">Signal</keyword>
<evidence type="ECO:0000256" key="1">
    <source>
        <dbReference type="SAM" id="SignalP"/>
    </source>
</evidence>
<comment type="caution">
    <text evidence="2">The sequence shown here is derived from an EMBL/GenBank/DDBJ whole genome shotgun (WGS) entry which is preliminary data.</text>
</comment>
<feature type="signal peptide" evidence="1">
    <location>
        <begin position="1"/>
        <end position="32"/>
    </location>
</feature>
<organism evidence="2 3">
    <name type="scientific">Candidatus Wallbacteria bacterium GWC2_49_35</name>
    <dbReference type="NCBI Taxonomy" id="1817813"/>
    <lineage>
        <taxon>Bacteria</taxon>
        <taxon>Candidatus Walliibacteriota</taxon>
    </lineage>
</organism>
<name>A0A1F7WTH2_9BACT</name>
<evidence type="ECO:0008006" key="4">
    <source>
        <dbReference type="Google" id="ProtNLM"/>
    </source>
</evidence>
<evidence type="ECO:0000313" key="3">
    <source>
        <dbReference type="Proteomes" id="UP000178735"/>
    </source>
</evidence>
<protein>
    <recommendedName>
        <fullName evidence="4">Peptidase M48 domain-containing protein</fullName>
    </recommendedName>
</protein>
<dbReference type="EMBL" id="MGFH01000080">
    <property type="protein sequence ID" value="OGM06094.1"/>
    <property type="molecule type" value="Genomic_DNA"/>
</dbReference>
<dbReference type="AlphaFoldDB" id="A0A1F7WTH2"/>
<sequence>MKIARNKRFLKLSFLLSLMFITGLMASGIAGAGQLVTSLAPQYQDVPFKAENAFFSAAPMMDPKDGKKPLMIEVTDKYEKLEVPMPKGFKISAFEGGAGAAEIISYLKNSPEMTDSAKLRVIARMKKLALIIKSGDQARGEFYKKQVSAPLVLFVNLNMGTGPACAPVPMHLDLKDGGKFFFNTAIFIEDIPEAFSVTDAIKNDTFDFVVAHENAHGIMFDMYGPAITKIEKKSNLGHDGPVVSDRGLAFIEGWAEAFEALYGPTNPLLKLKESEREQYRISEFLFTRQDPVRRDRYIWQNYKGQKTGVLKNGVQILSTEGAIAGLFYDMLTSKAIKDPFGKAISVMCLHHPLDFAQFVKAWVKEFSEDKKVLYRIFLEGTNYATVSNEARKLYYDYYQAKLKYVQKQMDEKTFYTVKAKWTTYKESLFAEIMKSDNLTTNVSPDLWVEVKGFKTLSLQGLLSKVLGMKRPYLNMASVTAGQIKQIQELGLLKNFADEDIQQFVKTREQMGVMPYKTGTEAIREILGKDKANKVIKENNITDVK</sequence>
<proteinExistence type="predicted"/>
<reference evidence="2 3" key="1">
    <citation type="journal article" date="2016" name="Nat. Commun.">
        <title>Thousands of microbial genomes shed light on interconnected biogeochemical processes in an aquifer system.</title>
        <authorList>
            <person name="Anantharaman K."/>
            <person name="Brown C.T."/>
            <person name="Hug L.A."/>
            <person name="Sharon I."/>
            <person name="Castelle C.J."/>
            <person name="Probst A.J."/>
            <person name="Thomas B.C."/>
            <person name="Singh A."/>
            <person name="Wilkins M.J."/>
            <person name="Karaoz U."/>
            <person name="Brodie E.L."/>
            <person name="Williams K.H."/>
            <person name="Hubbard S.S."/>
            <person name="Banfield J.F."/>
        </authorList>
    </citation>
    <scope>NUCLEOTIDE SEQUENCE [LARGE SCALE GENOMIC DNA]</scope>
</reference>